<name>A0A347ZRG0_9CHLR</name>
<dbReference type="Pfam" id="PF17836">
    <property type="entry name" value="PglD_N"/>
    <property type="match status" value="1"/>
</dbReference>
<feature type="active site" description="Proton acceptor" evidence="3">
    <location>
        <position position="154"/>
    </location>
</feature>
<dbReference type="GO" id="GO:0016740">
    <property type="term" value="F:transferase activity"/>
    <property type="evidence" value="ECO:0007669"/>
    <property type="project" value="UniProtKB-KW"/>
</dbReference>
<dbReference type="RefSeq" id="WP_116224679.1">
    <property type="nucleotide sequence ID" value="NZ_AP018437.1"/>
</dbReference>
<dbReference type="InterPro" id="IPR018357">
    <property type="entry name" value="Hexapep_transf_CS"/>
</dbReference>
<gene>
    <name evidence="6" type="ORF">DFR64_1446</name>
</gene>
<evidence type="ECO:0000256" key="3">
    <source>
        <dbReference type="PIRSR" id="PIRSR620019-1"/>
    </source>
</evidence>
<keyword evidence="2" id="KW-0677">Repeat</keyword>
<dbReference type="InterPro" id="IPR050179">
    <property type="entry name" value="Trans_hexapeptide_repeat"/>
</dbReference>
<dbReference type="Proteomes" id="UP000256388">
    <property type="component" value="Unassembled WGS sequence"/>
</dbReference>
<comment type="caution">
    <text evidence="6">The sequence shown here is derived from an EMBL/GenBank/DDBJ whole genome shotgun (WGS) entry which is preliminary data.</text>
</comment>
<feature type="domain" description="PglD N-terminal" evidence="5">
    <location>
        <begin position="17"/>
        <end position="99"/>
    </location>
</feature>
<dbReference type="CDD" id="cd03360">
    <property type="entry name" value="LbH_AT_putative"/>
    <property type="match status" value="1"/>
</dbReference>
<evidence type="ECO:0000313" key="6">
    <source>
        <dbReference type="EMBL" id="REG11554.1"/>
    </source>
</evidence>
<protein>
    <submittedName>
        <fullName evidence="6">Acetyltransferase EpsM</fullName>
    </submittedName>
</protein>
<sequence length="235" mass="24612">MTEEQNTYPNFAFDASKVIIYGGGGLSKMIIESVRVLGCYQIVGIIDDNIPKGTDIIGSPVLGGAEVLPELYKEGVRLAVNSVGGIGNYKVRLNVFHQLADAGFVCPAIVHPTAHVDPSARLEAGVLILAMSYVSGYAVVGMGTLINNSVVVSHDCVLGVCTSLSPGAMTAGEVIIEDFAQIGMNATVNIGVRVGKEARIGNGATIKKDVPPGTRVYAGAIWPPYDPNKNKNKAV</sequence>
<dbReference type="PANTHER" id="PTHR43300:SF7">
    <property type="entry name" value="UDP-N-ACETYLBACILLOSAMINE N-ACETYLTRANSFERASE"/>
    <property type="match status" value="1"/>
</dbReference>
<dbReference type="AlphaFoldDB" id="A0A347ZRG0"/>
<dbReference type="PANTHER" id="PTHR43300">
    <property type="entry name" value="ACETYLTRANSFERASE"/>
    <property type="match status" value="1"/>
</dbReference>
<dbReference type="EMBL" id="QUMS01000001">
    <property type="protein sequence ID" value="REG11554.1"/>
    <property type="molecule type" value="Genomic_DNA"/>
</dbReference>
<evidence type="ECO:0000256" key="4">
    <source>
        <dbReference type="PIRSR" id="PIRSR620019-2"/>
    </source>
</evidence>
<evidence type="ECO:0000259" key="5">
    <source>
        <dbReference type="Pfam" id="PF17836"/>
    </source>
</evidence>
<dbReference type="OrthoDB" id="9801456at2"/>
<dbReference type="PROSITE" id="PS00101">
    <property type="entry name" value="HEXAPEP_TRANSFERASES"/>
    <property type="match status" value="1"/>
</dbReference>
<organism evidence="6 7">
    <name type="scientific">Pelolinea submarina</name>
    <dbReference type="NCBI Taxonomy" id="913107"/>
    <lineage>
        <taxon>Bacteria</taxon>
        <taxon>Bacillati</taxon>
        <taxon>Chloroflexota</taxon>
        <taxon>Anaerolineae</taxon>
        <taxon>Anaerolineales</taxon>
        <taxon>Anaerolineaceae</taxon>
        <taxon>Pelolinea</taxon>
    </lineage>
</organism>
<evidence type="ECO:0000313" key="7">
    <source>
        <dbReference type="Proteomes" id="UP000256388"/>
    </source>
</evidence>
<dbReference type="Gene3D" id="3.40.50.20">
    <property type="match status" value="1"/>
</dbReference>
<evidence type="ECO:0000256" key="2">
    <source>
        <dbReference type="ARBA" id="ARBA00022737"/>
    </source>
</evidence>
<accession>A0A347ZRG0</accession>
<dbReference type="InterPro" id="IPR020019">
    <property type="entry name" value="AcTrfase_PglD-like"/>
</dbReference>
<feature type="binding site" evidence="4">
    <location>
        <position position="87"/>
    </location>
    <ligand>
        <name>substrate</name>
    </ligand>
</feature>
<evidence type="ECO:0000256" key="1">
    <source>
        <dbReference type="ARBA" id="ARBA00022679"/>
    </source>
</evidence>
<dbReference type="Gene3D" id="2.160.10.10">
    <property type="entry name" value="Hexapeptide repeat proteins"/>
    <property type="match status" value="1"/>
</dbReference>
<keyword evidence="7" id="KW-1185">Reference proteome</keyword>
<reference evidence="6 7" key="1">
    <citation type="submission" date="2018-08" db="EMBL/GenBank/DDBJ databases">
        <title>Genomic Encyclopedia of Type Strains, Phase IV (KMG-IV): sequencing the most valuable type-strain genomes for metagenomic binning, comparative biology and taxonomic classification.</title>
        <authorList>
            <person name="Goeker M."/>
        </authorList>
    </citation>
    <scope>NUCLEOTIDE SEQUENCE [LARGE SCALE GENOMIC DNA]</scope>
    <source>
        <strain evidence="6 7">DSM 23923</strain>
    </source>
</reference>
<proteinExistence type="predicted"/>
<dbReference type="SUPFAM" id="SSF51161">
    <property type="entry name" value="Trimeric LpxA-like enzymes"/>
    <property type="match status" value="1"/>
</dbReference>
<feature type="site" description="Increases basicity of active site His" evidence="3">
    <location>
        <position position="155"/>
    </location>
</feature>
<dbReference type="InterPro" id="IPR011004">
    <property type="entry name" value="Trimer_LpxA-like_sf"/>
</dbReference>
<dbReference type="InterPro" id="IPR041561">
    <property type="entry name" value="PglD_N"/>
</dbReference>
<keyword evidence="1 6" id="KW-0808">Transferase</keyword>